<sequence>MKFFLDNLVTQVNTFITDIDPGAGNQFLDLLLAFAAEGALEQITALANTCHGGAPFTLVATRRQITQRGSGLPRPYPVRAVLARHRRALNSKVGL</sequence>
<dbReference type="EMBL" id="CAFBPA010000081">
    <property type="protein sequence ID" value="CAB5003880.1"/>
    <property type="molecule type" value="Genomic_DNA"/>
</dbReference>
<reference evidence="1" key="1">
    <citation type="submission" date="2020-05" db="EMBL/GenBank/DDBJ databases">
        <authorList>
            <person name="Chiriac C."/>
            <person name="Salcher M."/>
            <person name="Ghai R."/>
            <person name="Kavagutti S V."/>
        </authorList>
    </citation>
    <scope>NUCLEOTIDE SEQUENCE</scope>
</reference>
<gene>
    <name evidence="1" type="ORF">UFOPK4043_00683</name>
</gene>
<accession>A0A6J7PE41</accession>
<proteinExistence type="predicted"/>
<evidence type="ECO:0000313" key="1">
    <source>
        <dbReference type="EMBL" id="CAB5003880.1"/>
    </source>
</evidence>
<organism evidence="1">
    <name type="scientific">freshwater metagenome</name>
    <dbReference type="NCBI Taxonomy" id="449393"/>
    <lineage>
        <taxon>unclassified sequences</taxon>
        <taxon>metagenomes</taxon>
        <taxon>ecological metagenomes</taxon>
    </lineage>
</organism>
<name>A0A6J7PE41_9ZZZZ</name>
<protein>
    <submittedName>
        <fullName evidence="1">Unannotated protein</fullName>
    </submittedName>
</protein>
<dbReference type="AlphaFoldDB" id="A0A6J7PE41"/>